<dbReference type="Gene3D" id="1.10.3290.10">
    <property type="entry name" value="Fido-like domain"/>
    <property type="match status" value="1"/>
</dbReference>
<dbReference type="Proteomes" id="UP000197019">
    <property type="component" value="Chromosome"/>
</dbReference>
<dbReference type="PANTHER" id="PTHR13504:SF38">
    <property type="entry name" value="FIDO DOMAIN-CONTAINING PROTEIN"/>
    <property type="match status" value="1"/>
</dbReference>
<feature type="binding site" evidence="2">
    <location>
        <begin position="231"/>
        <end position="232"/>
    </location>
    <ligand>
        <name>ATP</name>
        <dbReference type="ChEBI" id="CHEBI:30616"/>
    </ligand>
</feature>
<dbReference type="GO" id="GO:0005524">
    <property type="term" value="F:ATP binding"/>
    <property type="evidence" value="ECO:0007669"/>
    <property type="project" value="UniProtKB-KW"/>
</dbReference>
<evidence type="ECO:0000256" key="2">
    <source>
        <dbReference type="PIRSR" id="PIRSR640198-2"/>
    </source>
</evidence>
<dbReference type="Pfam" id="PF02661">
    <property type="entry name" value="Fic"/>
    <property type="match status" value="1"/>
</dbReference>
<proteinExistence type="predicted"/>
<dbReference type="InterPro" id="IPR003812">
    <property type="entry name" value="Fido"/>
</dbReference>
<dbReference type="KEGG" id="mpsy:CEK71_15115"/>
<evidence type="ECO:0000256" key="3">
    <source>
        <dbReference type="PIRSR" id="PIRSR640198-3"/>
    </source>
</evidence>
<feature type="site" description="Important for autoinhibition of adenylyltransferase activity" evidence="3">
    <location>
        <position position="64"/>
    </location>
</feature>
<sequence>MTAAHSPVDYSALYPHTDDLTLLTAQLTDLQRCLESFRPLSPEQVVHLQEVFDTEYTYESNRIEGNTLTLMETDLIINKGLTVGGKNMQEHLEAVNHKQAIHYIRDIVHHQEDLTEDTLRKIHTLILAGIDFKNAGYWRTDRVRILGSRHVCPNPVKIPALMQDFFSFYQAHKNTLHPVLLAAEMHERLVTIHPFIDGNGRTARLVMNLILLKHGYPITIISSENHARHAYYKTLETAQLSDPKDNNAFVRLVAGYVKHWLLVYLDMLSGSIGEASHDKGYYFFKRIAVLL</sequence>
<dbReference type="PROSITE" id="PS51459">
    <property type="entry name" value="FIDO"/>
    <property type="match status" value="1"/>
</dbReference>
<feature type="active site" evidence="1">
    <location>
        <position position="193"/>
    </location>
</feature>
<name>A0A1Z4C5F5_9GAMM</name>
<evidence type="ECO:0000256" key="1">
    <source>
        <dbReference type="PIRSR" id="PIRSR640198-1"/>
    </source>
</evidence>
<reference evidence="5 6" key="1">
    <citation type="submission" date="2017-06" db="EMBL/GenBank/DDBJ databases">
        <title>Genome Sequencing of the methanotroph Methylovulum psychrotolerants str. HV10-M2 isolated from a high-altitude environment.</title>
        <authorList>
            <person name="Mateos-Rivera A."/>
        </authorList>
    </citation>
    <scope>NUCLEOTIDE SEQUENCE [LARGE SCALE GENOMIC DNA]</scope>
    <source>
        <strain evidence="5 6">HV10_M2</strain>
    </source>
</reference>
<feature type="domain" description="Fido" evidence="4">
    <location>
        <begin position="114"/>
        <end position="255"/>
    </location>
</feature>
<feature type="binding site" evidence="2">
    <location>
        <begin position="197"/>
        <end position="204"/>
    </location>
    <ligand>
        <name>ATP</name>
        <dbReference type="ChEBI" id="CHEBI:30616"/>
    </ligand>
</feature>
<evidence type="ECO:0000313" key="6">
    <source>
        <dbReference type="Proteomes" id="UP000197019"/>
    </source>
</evidence>
<keyword evidence="6" id="KW-1185">Reference proteome</keyword>
<keyword evidence="2" id="KW-0547">Nucleotide-binding</keyword>
<accession>A0A1Z4C5F5</accession>
<keyword evidence="2" id="KW-0067">ATP-binding</keyword>
<dbReference type="InterPro" id="IPR040198">
    <property type="entry name" value="Fido_containing"/>
</dbReference>
<protein>
    <submittedName>
        <fullName evidence="5">Cell filamentation protein Fic</fullName>
    </submittedName>
</protein>
<dbReference type="InterPro" id="IPR036597">
    <property type="entry name" value="Fido-like_dom_sf"/>
</dbReference>
<evidence type="ECO:0000259" key="4">
    <source>
        <dbReference type="PROSITE" id="PS51459"/>
    </source>
</evidence>
<organism evidence="5 6">
    <name type="scientific">Methylovulum psychrotolerans</name>
    <dbReference type="NCBI Taxonomy" id="1704499"/>
    <lineage>
        <taxon>Bacteria</taxon>
        <taxon>Pseudomonadati</taxon>
        <taxon>Pseudomonadota</taxon>
        <taxon>Gammaproteobacteria</taxon>
        <taxon>Methylococcales</taxon>
        <taxon>Methylococcaceae</taxon>
        <taxon>Methylovulum</taxon>
    </lineage>
</organism>
<gene>
    <name evidence="5" type="ORF">CEK71_15115</name>
</gene>
<dbReference type="OrthoDB" id="9807853at2"/>
<dbReference type="SUPFAM" id="SSF140931">
    <property type="entry name" value="Fic-like"/>
    <property type="match status" value="1"/>
</dbReference>
<dbReference type="PANTHER" id="PTHR13504">
    <property type="entry name" value="FIDO DOMAIN-CONTAINING PROTEIN DDB_G0283145"/>
    <property type="match status" value="1"/>
</dbReference>
<dbReference type="AlphaFoldDB" id="A0A1Z4C5F5"/>
<evidence type="ECO:0000313" key="5">
    <source>
        <dbReference type="EMBL" id="ASF48781.1"/>
    </source>
</evidence>
<dbReference type="EMBL" id="CP022129">
    <property type="protein sequence ID" value="ASF48781.1"/>
    <property type="molecule type" value="Genomic_DNA"/>
</dbReference>